<sequence length="169" mass="18961">MKKTVASAPVDQKQAMAVVNQQFESMFPTQSATTATPTTGGASANTKNKDSAINDLSNSISKSKKPSTRELSSPEKKRLQLHYPKYKKATFTHNELRNAEEHSRSENPTPINPPRMEKDVVEEELTDDEAGDIKLDNVSKNEDLPESMLISKKEVKRHFVFLTSDKREN</sequence>
<feature type="compositionally biased region" description="Acidic residues" evidence="1">
    <location>
        <begin position="120"/>
        <end position="130"/>
    </location>
</feature>
<evidence type="ECO:0000313" key="3">
    <source>
        <dbReference type="Proteomes" id="UP000816034"/>
    </source>
</evidence>
<evidence type="ECO:0000313" key="2">
    <source>
        <dbReference type="EMBL" id="KAG2387865.1"/>
    </source>
</evidence>
<feature type="compositionally biased region" description="Basic and acidic residues" evidence="1">
    <location>
        <begin position="131"/>
        <end position="143"/>
    </location>
</feature>
<evidence type="ECO:0000256" key="1">
    <source>
        <dbReference type="SAM" id="MobiDB-lite"/>
    </source>
</evidence>
<feature type="compositionally biased region" description="Low complexity" evidence="1">
    <location>
        <begin position="29"/>
        <end position="46"/>
    </location>
</feature>
<feature type="compositionally biased region" description="Basic and acidic residues" evidence="1">
    <location>
        <begin position="94"/>
        <end position="105"/>
    </location>
</feature>
<gene>
    <name evidence="2" type="ORF">C9374_001459</name>
</gene>
<reference evidence="2 3" key="1">
    <citation type="journal article" date="2018" name="BMC Genomics">
        <title>The genome of Naegleria lovaniensis, the basis for a comparative approach to unravel pathogenicity factors of the human pathogenic amoeba N. fowleri.</title>
        <authorList>
            <person name="Liechti N."/>
            <person name="Schurch N."/>
            <person name="Bruggmann R."/>
            <person name="Wittwer M."/>
        </authorList>
    </citation>
    <scope>NUCLEOTIDE SEQUENCE [LARGE SCALE GENOMIC DNA]</scope>
    <source>
        <strain evidence="2 3">ATCC 30569</strain>
    </source>
</reference>
<dbReference type="AlphaFoldDB" id="A0AA88KLG2"/>
<feature type="region of interest" description="Disordered" evidence="1">
    <location>
        <begin position="29"/>
        <end position="149"/>
    </location>
</feature>
<comment type="caution">
    <text evidence="2">The sequence shown here is derived from an EMBL/GenBank/DDBJ whole genome shotgun (WGS) entry which is preliminary data.</text>
</comment>
<dbReference type="EMBL" id="PYSW02000012">
    <property type="protein sequence ID" value="KAG2387865.1"/>
    <property type="molecule type" value="Genomic_DNA"/>
</dbReference>
<keyword evidence="3" id="KW-1185">Reference proteome</keyword>
<proteinExistence type="predicted"/>
<dbReference type="GeneID" id="68093915"/>
<organism evidence="2 3">
    <name type="scientific">Naegleria lovaniensis</name>
    <name type="common">Amoeba</name>
    <dbReference type="NCBI Taxonomy" id="51637"/>
    <lineage>
        <taxon>Eukaryota</taxon>
        <taxon>Discoba</taxon>
        <taxon>Heterolobosea</taxon>
        <taxon>Tetramitia</taxon>
        <taxon>Eutetramitia</taxon>
        <taxon>Vahlkampfiidae</taxon>
        <taxon>Naegleria</taxon>
    </lineage>
</organism>
<name>A0AA88KLG2_NAELO</name>
<dbReference type="RefSeq" id="XP_044551857.1">
    <property type="nucleotide sequence ID" value="XM_044690591.1"/>
</dbReference>
<dbReference type="Proteomes" id="UP000816034">
    <property type="component" value="Unassembled WGS sequence"/>
</dbReference>
<protein>
    <submittedName>
        <fullName evidence="2">Uncharacterized protein</fullName>
    </submittedName>
</protein>
<accession>A0AA88KLG2</accession>